<dbReference type="SUPFAM" id="SSF51695">
    <property type="entry name" value="PLC-like phosphodiesterases"/>
    <property type="match status" value="1"/>
</dbReference>
<accession>A0A512NA18</accession>
<dbReference type="PROSITE" id="PS51704">
    <property type="entry name" value="GP_PDE"/>
    <property type="match status" value="1"/>
</dbReference>
<dbReference type="GO" id="GO:0008081">
    <property type="term" value="F:phosphoric diester hydrolase activity"/>
    <property type="evidence" value="ECO:0007669"/>
    <property type="project" value="InterPro"/>
</dbReference>
<reference evidence="2 3" key="1">
    <citation type="submission" date="2019-07" db="EMBL/GenBank/DDBJ databases">
        <title>Whole genome shotgun sequence of Reyranella soli NBRC 108950.</title>
        <authorList>
            <person name="Hosoyama A."/>
            <person name="Uohara A."/>
            <person name="Ohji S."/>
            <person name="Ichikawa N."/>
        </authorList>
    </citation>
    <scope>NUCLEOTIDE SEQUENCE [LARGE SCALE GENOMIC DNA]</scope>
    <source>
        <strain evidence="2 3">NBRC 108950</strain>
    </source>
</reference>
<dbReference type="Gene3D" id="3.20.20.190">
    <property type="entry name" value="Phosphatidylinositol (PI) phosphodiesterase"/>
    <property type="match status" value="1"/>
</dbReference>
<protein>
    <submittedName>
        <fullName evidence="2">Glycerophosphoryl diester phosphodiesterase</fullName>
    </submittedName>
</protein>
<evidence type="ECO:0000313" key="2">
    <source>
        <dbReference type="EMBL" id="GEP55830.1"/>
    </source>
</evidence>
<dbReference type="AlphaFoldDB" id="A0A512NA18"/>
<dbReference type="InterPro" id="IPR017946">
    <property type="entry name" value="PLC-like_Pdiesterase_TIM-brl"/>
</dbReference>
<dbReference type="EMBL" id="BKAJ01000047">
    <property type="protein sequence ID" value="GEP55830.1"/>
    <property type="molecule type" value="Genomic_DNA"/>
</dbReference>
<dbReference type="Pfam" id="PF03009">
    <property type="entry name" value="GDPD"/>
    <property type="match status" value="1"/>
</dbReference>
<dbReference type="InterPro" id="IPR030395">
    <property type="entry name" value="GP_PDE_dom"/>
</dbReference>
<comment type="caution">
    <text evidence="2">The sequence shown here is derived from an EMBL/GenBank/DDBJ whole genome shotgun (WGS) entry which is preliminary data.</text>
</comment>
<name>A0A512NA18_9HYPH</name>
<dbReference type="Proteomes" id="UP000321058">
    <property type="component" value="Unassembled WGS sequence"/>
</dbReference>
<dbReference type="CDD" id="cd08565">
    <property type="entry name" value="GDPD_pAtGDE_like"/>
    <property type="match status" value="1"/>
</dbReference>
<gene>
    <name evidence="2" type="ORF">RSO01_29960</name>
</gene>
<dbReference type="PANTHER" id="PTHR46211">
    <property type="entry name" value="GLYCEROPHOSPHORYL DIESTER PHOSPHODIESTERASE"/>
    <property type="match status" value="1"/>
</dbReference>
<sequence>MFMVLIIGHRGARNLWPENSLQGFKRTRDLGVDAVEFDVHLSRDGELVVIHDPSLERTTEGTGPVAERTARDLDAMGVPGLKAVLDVYAGTPIELHIEIKTDVLGRPYEGLEKRLLDVIGRRKLEHQAVVTSFVPEILETVRRLSPQQRVLASLDRRSAELFGGLPSALDRLAVIGNCMVAVEKGLLADSLDLCLRRVGGEFLGAWVPNDDADIADWLARPIRQITTDRPDVALALRR</sequence>
<evidence type="ECO:0000313" key="3">
    <source>
        <dbReference type="Proteomes" id="UP000321058"/>
    </source>
</evidence>
<evidence type="ECO:0000259" key="1">
    <source>
        <dbReference type="PROSITE" id="PS51704"/>
    </source>
</evidence>
<organism evidence="2 3">
    <name type="scientific">Reyranella soli</name>
    <dbReference type="NCBI Taxonomy" id="1230389"/>
    <lineage>
        <taxon>Bacteria</taxon>
        <taxon>Pseudomonadati</taxon>
        <taxon>Pseudomonadota</taxon>
        <taxon>Alphaproteobacteria</taxon>
        <taxon>Hyphomicrobiales</taxon>
        <taxon>Reyranellaceae</taxon>
        <taxon>Reyranella</taxon>
    </lineage>
</organism>
<dbReference type="PANTHER" id="PTHR46211:SF14">
    <property type="entry name" value="GLYCEROPHOSPHODIESTER PHOSPHODIESTERASE"/>
    <property type="match status" value="1"/>
</dbReference>
<dbReference type="GO" id="GO:0006629">
    <property type="term" value="P:lipid metabolic process"/>
    <property type="evidence" value="ECO:0007669"/>
    <property type="project" value="InterPro"/>
</dbReference>
<proteinExistence type="predicted"/>
<keyword evidence="3" id="KW-1185">Reference proteome</keyword>
<feature type="domain" description="GP-PDE" evidence="1">
    <location>
        <begin position="4"/>
        <end position="237"/>
    </location>
</feature>